<dbReference type="Proteomes" id="UP001152759">
    <property type="component" value="Chromosome 3"/>
</dbReference>
<proteinExistence type="predicted"/>
<gene>
    <name evidence="2" type="ORF">BEMITA_LOCUS6518</name>
</gene>
<dbReference type="InterPro" id="IPR035810">
    <property type="entry name" value="PEBP_euk"/>
</dbReference>
<dbReference type="Gene3D" id="3.90.280.10">
    <property type="entry name" value="PEBP-like"/>
    <property type="match status" value="2"/>
</dbReference>
<evidence type="ECO:0000313" key="3">
    <source>
        <dbReference type="Proteomes" id="UP001152759"/>
    </source>
</evidence>
<evidence type="ECO:0000313" key="2">
    <source>
        <dbReference type="EMBL" id="CAH0387514.1"/>
    </source>
</evidence>
<name>A0A9P0AAE2_BEMTA</name>
<dbReference type="SUPFAM" id="SSF49777">
    <property type="entry name" value="PEBP-like"/>
    <property type="match status" value="2"/>
</dbReference>
<reference evidence="2" key="1">
    <citation type="submission" date="2021-12" db="EMBL/GenBank/DDBJ databases">
        <authorList>
            <person name="King R."/>
        </authorList>
    </citation>
    <scope>NUCLEOTIDE SEQUENCE</scope>
</reference>
<dbReference type="InterPro" id="IPR036610">
    <property type="entry name" value="PEBP-like_sf"/>
</dbReference>
<organism evidence="2 3">
    <name type="scientific">Bemisia tabaci</name>
    <name type="common">Sweetpotato whitefly</name>
    <name type="synonym">Aleurodes tabaci</name>
    <dbReference type="NCBI Taxonomy" id="7038"/>
    <lineage>
        <taxon>Eukaryota</taxon>
        <taxon>Metazoa</taxon>
        <taxon>Ecdysozoa</taxon>
        <taxon>Arthropoda</taxon>
        <taxon>Hexapoda</taxon>
        <taxon>Insecta</taxon>
        <taxon>Pterygota</taxon>
        <taxon>Neoptera</taxon>
        <taxon>Paraneoptera</taxon>
        <taxon>Hemiptera</taxon>
        <taxon>Sternorrhyncha</taxon>
        <taxon>Aleyrodoidea</taxon>
        <taxon>Aleyrodidae</taxon>
        <taxon>Aleyrodinae</taxon>
        <taxon>Bemisia</taxon>
    </lineage>
</organism>
<dbReference type="AlphaFoldDB" id="A0A9P0AAE2"/>
<feature type="compositionally biased region" description="Polar residues" evidence="1">
    <location>
        <begin position="44"/>
        <end position="56"/>
    </location>
</feature>
<keyword evidence="3" id="KW-1185">Reference proteome</keyword>
<sequence>MRSRAAFKVYLIIVNVCSFTKITTTSISTSTVAEMRRGRPPKSTIHQNTNTTTADRHPSNISTVANRTTEGTAIFDYDGGTTWSESKFPRQPPRTIGPVFGPDWTPKEIEKKLRESKIIPDVLLKSPKNLVQVTYDKQRTVHMGTLYSCLQLEHPPVEVEWPCEKDSFYTLILTGSDVFQKVLRAYTLEALHRIEYGKHRVDFGTYLSPITVEFPPTNVEWLPTRHKFYTLILTDPDFPTPESKTREEWQHWIVGNIPPDDIIDGKPIGGNISAGQTLTEYYGVVSFQRFGTRMIFSVVVFHQENSPKSTTLGEPLAVNYFFNTREPRKLEDNKYRIDSQPHAFYQDEDVDDTHELSLTTSRSQNKVYHREDGETHQLHLTSPKYHDTASQRKNVDVFELVLTTPKNRA</sequence>
<evidence type="ECO:0000256" key="1">
    <source>
        <dbReference type="SAM" id="MobiDB-lite"/>
    </source>
</evidence>
<dbReference type="InterPro" id="IPR008914">
    <property type="entry name" value="PEBP"/>
</dbReference>
<protein>
    <submittedName>
        <fullName evidence="2">Uncharacterized protein</fullName>
    </submittedName>
</protein>
<feature type="region of interest" description="Disordered" evidence="1">
    <location>
        <begin position="31"/>
        <end position="56"/>
    </location>
</feature>
<dbReference type="EMBL" id="OU963864">
    <property type="protein sequence ID" value="CAH0387514.1"/>
    <property type="molecule type" value="Genomic_DNA"/>
</dbReference>
<accession>A0A9P0AAE2</accession>
<dbReference type="PANTHER" id="PTHR11362">
    <property type="entry name" value="PHOSPHATIDYLETHANOLAMINE-BINDING PROTEIN"/>
    <property type="match status" value="1"/>
</dbReference>
<dbReference type="PANTHER" id="PTHR11362:SF82">
    <property type="entry name" value="PHOSPHATIDYLETHANOLAMINE-BINDING PROTEIN 4"/>
    <property type="match status" value="1"/>
</dbReference>
<dbReference type="Pfam" id="PF01161">
    <property type="entry name" value="PBP"/>
    <property type="match status" value="1"/>
</dbReference>